<dbReference type="GO" id="GO:0003735">
    <property type="term" value="F:structural constituent of ribosome"/>
    <property type="evidence" value="ECO:0007669"/>
    <property type="project" value="TreeGrafter"/>
</dbReference>
<organism evidence="1">
    <name type="scientific">Cuerna arida</name>
    <dbReference type="NCBI Taxonomy" id="1464854"/>
    <lineage>
        <taxon>Eukaryota</taxon>
        <taxon>Metazoa</taxon>
        <taxon>Ecdysozoa</taxon>
        <taxon>Arthropoda</taxon>
        <taxon>Hexapoda</taxon>
        <taxon>Insecta</taxon>
        <taxon>Pterygota</taxon>
        <taxon>Neoptera</taxon>
        <taxon>Paraneoptera</taxon>
        <taxon>Hemiptera</taxon>
        <taxon>Auchenorrhyncha</taxon>
        <taxon>Membracoidea</taxon>
        <taxon>Cicadellidae</taxon>
        <taxon>Cicadellinae</taxon>
        <taxon>Proconiini</taxon>
        <taxon>Cuerna</taxon>
    </lineage>
</organism>
<dbReference type="GO" id="GO:0005761">
    <property type="term" value="C:mitochondrial ribosome"/>
    <property type="evidence" value="ECO:0007669"/>
    <property type="project" value="InterPro"/>
</dbReference>
<protein>
    <recommendedName>
        <fullName evidence="2">Ribosomal protein 63, mitochondrial</fullName>
    </recommendedName>
</protein>
<feature type="non-terminal residue" evidence="1">
    <location>
        <position position="101"/>
    </location>
</feature>
<reference evidence="1" key="1">
    <citation type="submission" date="2015-11" db="EMBL/GenBank/DDBJ databases">
        <title>De novo transcriptome assembly of four potential Pierce s Disease insect vectors from Arizona vineyards.</title>
        <authorList>
            <person name="Tassone E.E."/>
        </authorList>
    </citation>
    <scope>NUCLEOTIDE SEQUENCE</scope>
</reference>
<accession>A0A1B6GGD9</accession>
<name>A0A1B6GGD9_9HEMI</name>
<evidence type="ECO:0008006" key="2">
    <source>
        <dbReference type="Google" id="ProtNLM"/>
    </source>
</evidence>
<dbReference type="PANTHER" id="PTHR14520">
    <property type="entry name" value="MITOCHONDRIAL RIBOSOMAL PROTEIN 63"/>
    <property type="match status" value="1"/>
</dbReference>
<dbReference type="EMBL" id="GECZ01008260">
    <property type="protein sequence ID" value="JAS61509.1"/>
    <property type="molecule type" value="Transcribed_RNA"/>
</dbReference>
<dbReference type="PANTHER" id="PTHR14520:SF4">
    <property type="entry name" value="LARGE RIBOSOMAL SUBUNIT PROTEIN ML63"/>
    <property type="match status" value="1"/>
</dbReference>
<sequence>MRLGWVLMLPYKPKMPRGHIYRGKYRIVRPVRSGDLQYLRNRLDQEEKNMFYLRHSYLTPEQSKGHATALNKPTENHLKMLALNEARFKKSVTLDEMLGHL</sequence>
<proteinExistence type="predicted"/>
<dbReference type="Pfam" id="PF14978">
    <property type="entry name" value="MRP-63"/>
    <property type="match status" value="1"/>
</dbReference>
<dbReference type="GO" id="GO:0032543">
    <property type="term" value="P:mitochondrial translation"/>
    <property type="evidence" value="ECO:0007669"/>
    <property type="project" value="TreeGrafter"/>
</dbReference>
<gene>
    <name evidence="1" type="ORF">g.49205</name>
</gene>
<dbReference type="InterPro" id="IPR016576">
    <property type="entry name" value="Ribosomal_mL63"/>
</dbReference>
<dbReference type="AlphaFoldDB" id="A0A1B6GGD9"/>
<evidence type="ECO:0000313" key="1">
    <source>
        <dbReference type="EMBL" id="JAS61509.1"/>
    </source>
</evidence>